<reference evidence="2" key="1">
    <citation type="submission" date="2021-05" db="EMBL/GenBank/DDBJ databases">
        <authorList>
            <person name="Alioto T."/>
            <person name="Alioto T."/>
            <person name="Gomez Garrido J."/>
        </authorList>
    </citation>
    <scope>NUCLEOTIDE SEQUENCE</scope>
</reference>
<sequence length="116" mass="13023">MCNACKNLLKTELCATQTADDQFTKPGLMCQTSSADRNGRFIPERARPRLFQRRLLPAVLLAGPRAAPNLPADGRAEPVAGAQDRVLHRHRGELRRRQQRFDLRQVRRPDGGTVPV</sequence>
<proteinExistence type="predicted"/>
<evidence type="ECO:0000313" key="2">
    <source>
        <dbReference type="EMBL" id="CAG6478930.1"/>
    </source>
</evidence>
<dbReference type="AlphaFoldDB" id="A0A8D8BSP2"/>
<feature type="region of interest" description="Disordered" evidence="1">
    <location>
        <begin position="67"/>
        <end position="116"/>
    </location>
</feature>
<protein>
    <submittedName>
        <fullName evidence="2">(northern house mosquito) hypothetical protein</fullName>
    </submittedName>
</protein>
<evidence type="ECO:0000256" key="1">
    <source>
        <dbReference type="SAM" id="MobiDB-lite"/>
    </source>
</evidence>
<accession>A0A8D8BSP2</accession>
<dbReference type="EMBL" id="HBUE01084146">
    <property type="protein sequence ID" value="CAG6478930.1"/>
    <property type="molecule type" value="Transcribed_RNA"/>
</dbReference>
<organism evidence="2">
    <name type="scientific">Culex pipiens</name>
    <name type="common">House mosquito</name>
    <dbReference type="NCBI Taxonomy" id="7175"/>
    <lineage>
        <taxon>Eukaryota</taxon>
        <taxon>Metazoa</taxon>
        <taxon>Ecdysozoa</taxon>
        <taxon>Arthropoda</taxon>
        <taxon>Hexapoda</taxon>
        <taxon>Insecta</taxon>
        <taxon>Pterygota</taxon>
        <taxon>Neoptera</taxon>
        <taxon>Endopterygota</taxon>
        <taxon>Diptera</taxon>
        <taxon>Nematocera</taxon>
        <taxon>Culicoidea</taxon>
        <taxon>Culicidae</taxon>
        <taxon>Culicinae</taxon>
        <taxon>Culicini</taxon>
        <taxon>Culex</taxon>
        <taxon>Culex</taxon>
    </lineage>
</organism>
<name>A0A8D8BSP2_CULPI</name>
<feature type="compositionally biased region" description="Basic and acidic residues" evidence="1">
    <location>
        <begin position="95"/>
        <end position="110"/>
    </location>
</feature>